<feature type="transmembrane region" description="Helical" evidence="2">
    <location>
        <begin position="300"/>
        <end position="321"/>
    </location>
</feature>
<keyword evidence="2" id="KW-1133">Transmembrane helix</keyword>
<feature type="compositionally biased region" description="Basic and acidic residues" evidence="1">
    <location>
        <begin position="9"/>
        <end position="21"/>
    </location>
</feature>
<gene>
    <name evidence="3" type="ORF">BDV95DRAFT_493446</name>
</gene>
<feature type="transmembrane region" description="Helical" evidence="2">
    <location>
        <begin position="377"/>
        <end position="400"/>
    </location>
</feature>
<feature type="region of interest" description="Disordered" evidence="1">
    <location>
        <begin position="1"/>
        <end position="45"/>
    </location>
</feature>
<feature type="region of interest" description="Disordered" evidence="1">
    <location>
        <begin position="67"/>
        <end position="103"/>
    </location>
</feature>
<evidence type="ECO:0008006" key="5">
    <source>
        <dbReference type="Google" id="ProtNLM"/>
    </source>
</evidence>
<comment type="caution">
    <text evidence="3">The sequence shown here is derived from an EMBL/GenBank/DDBJ whole genome shotgun (WGS) entry which is preliminary data.</text>
</comment>
<protein>
    <recommendedName>
        <fullName evidence="5">Integral membrane protein</fullName>
    </recommendedName>
</protein>
<evidence type="ECO:0000313" key="4">
    <source>
        <dbReference type="Proteomes" id="UP000481861"/>
    </source>
</evidence>
<sequence length="445" mass="49842">MQQSLPAEHPGRRPRPSDDQKQTSTRDGLHSTRDGRAKRNKTFHPAYEPLKEDTALDVETGRITGPLPFLNPTKARFRPTSSLRPASDAHENPPPPISFKWTSRNNRKGRHAITVDTTQVPPELKHTLPRRTASSPSIAHGIWRMLTVFPVWDVSYDVAAIFTIGSVVWVINAFFIWLPLVKPETEFTNEVLYGGGISAFIGATIFVLGSILLMMEAVNANRSGCFGWALEQAFSHETENGLTDYRVKPSGSHCTHHHSNKRNLVGKGPHTPTQSKKTKSSPQSRNWVWFPSMAELHSHYIHELGFLASLVQLVAASIFWISGLTALPGIYDRMSRTEIIVLYWTPQVIGGTGFIISGLLFMLETQSHWYKPAPRTLGWWIGVWNLIGGIGFTLCPAFGYDESSWAQYQACLSTFWGSWAFLVGSVVQWYESLAKYPVRAVKSRG</sequence>
<evidence type="ECO:0000313" key="3">
    <source>
        <dbReference type="EMBL" id="KAF2871989.1"/>
    </source>
</evidence>
<feature type="compositionally biased region" description="Basic and acidic residues" evidence="1">
    <location>
        <begin position="27"/>
        <end position="37"/>
    </location>
</feature>
<dbReference type="Proteomes" id="UP000481861">
    <property type="component" value="Unassembled WGS sequence"/>
</dbReference>
<dbReference type="OrthoDB" id="2603at2759"/>
<reference evidence="3 4" key="1">
    <citation type="submission" date="2020-01" db="EMBL/GenBank/DDBJ databases">
        <authorList>
            <consortium name="DOE Joint Genome Institute"/>
            <person name="Haridas S."/>
            <person name="Albert R."/>
            <person name="Binder M."/>
            <person name="Bloem J."/>
            <person name="Labutti K."/>
            <person name="Salamov A."/>
            <person name="Andreopoulos B."/>
            <person name="Baker S.E."/>
            <person name="Barry K."/>
            <person name="Bills G."/>
            <person name="Bluhm B.H."/>
            <person name="Cannon C."/>
            <person name="Castanera R."/>
            <person name="Culley D.E."/>
            <person name="Daum C."/>
            <person name="Ezra D."/>
            <person name="Gonzalez J.B."/>
            <person name="Henrissat B."/>
            <person name="Kuo A."/>
            <person name="Liang C."/>
            <person name="Lipzen A."/>
            <person name="Lutzoni F."/>
            <person name="Magnuson J."/>
            <person name="Mondo S."/>
            <person name="Nolan M."/>
            <person name="Ohm R."/>
            <person name="Pangilinan J."/>
            <person name="Park H.-J.H."/>
            <person name="Ramirez L."/>
            <person name="Alfaro M."/>
            <person name="Sun H."/>
            <person name="Tritt A."/>
            <person name="Yoshinaga Y."/>
            <person name="Zwiers L.-H.L."/>
            <person name="Turgeon B.G."/>
            <person name="Goodwin S.B."/>
            <person name="Spatafora J.W."/>
            <person name="Crous P.W."/>
            <person name="Grigoriev I.V."/>
        </authorList>
    </citation>
    <scope>NUCLEOTIDE SEQUENCE [LARGE SCALE GENOMIC DNA]</scope>
    <source>
        <strain evidence="3 4">CBS 611.86</strain>
    </source>
</reference>
<feature type="transmembrane region" description="Helical" evidence="2">
    <location>
        <begin position="406"/>
        <end position="430"/>
    </location>
</feature>
<evidence type="ECO:0000256" key="1">
    <source>
        <dbReference type="SAM" id="MobiDB-lite"/>
    </source>
</evidence>
<proteinExistence type="predicted"/>
<evidence type="ECO:0000256" key="2">
    <source>
        <dbReference type="SAM" id="Phobius"/>
    </source>
</evidence>
<feature type="transmembrane region" description="Helical" evidence="2">
    <location>
        <begin position="192"/>
        <end position="213"/>
    </location>
</feature>
<keyword evidence="2" id="KW-0472">Membrane</keyword>
<keyword evidence="2" id="KW-0812">Transmembrane</keyword>
<keyword evidence="4" id="KW-1185">Reference proteome</keyword>
<organism evidence="3 4">
    <name type="scientific">Massariosphaeria phaeospora</name>
    <dbReference type="NCBI Taxonomy" id="100035"/>
    <lineage>
        <taxon>Eukaryota</taxon>
        <taxon>Fungi</taxon>
        <taxon>Dikarya</taxon>
        <taxon>Ascomycota</taxon>
        <taxon>Pezizomycotina</taxon>
        <taxon>Dothideomycetes</taxon>
        <taxon>Pleosporomycetidae</taxon>
        <taxon>Pleosporales</taxon>
        <taxon>Pleosporales incertae sedis</taxon>
        <taxon>Massariosphaeria</taxon>
    </lineage>
</organism>
<feature type="transmembrane region" description="Helical" evidence="2">
    <location>
        <begin position="154"/>
        <end position="180"/>
    </location>
</feature>
<name>A0A7C8I6I7_9PLEO</name>
<dbReference type="AlphaFoldDB" id="A0A7C8I6I7"/>
<feature type="compositionally biased region" description="Low complexity" evidence="1">
    <location>
        <begin position="271"/>
        <end position="283"/>
    </location>
</feature>
<dbReference type="EMBL" id="JAADJZ010000010">
    <property type="protein sequence ID" value="KAF2871989.1"/>
    <property type="molecule type" value="Genomic_DNA"/>
</dbReference>
<accession>A0A7C8I6I7</accession>
<feature type="transmembrane region" description="Helical" evidence="2">
    <location>
        <begin position="341"/>
        <end position="365"/>
    </location>
</feature>
<feature type="region of interest" description="Disordered" evidence="1">
    <location>
        <begin position="249"/>
        <end position="283"/>
    </location>
</feature>